<dbReference type="SUPFAM" id="SSF57667">
    <property type="entry name" value="beta-beta-alpha zinc fingers"/>
    <property type="match status" value="1"/>
</dbReference>
<dbReference type="AlphaFoldDB" id="A0A9P6U2Q9"/>
<dbReference type="InterPro" id="IPR036236">
    <property type="entry name" value="Znf_C2H2_sf"/>
</dbReference>
<dbReference type="PROSITE" id="PS00028">
    <property type="entry name" value="ZINC_FINGER_C2H2_1"/>
    <property type="match status" value="1"/>
</dbReference>
<dbReference type="GO" id="GO:0008270">
    <property type="term" value="F:zinc ion binding"/>
    <property type="evidence" value="ECO:0007669"/>
    <property type="project" value="UniProtKB-KW"/>
</dbReference>
<evidence type="ECO:0000256" key="1">
    <source>
        <dbReference type="PROSITE-ProRule" id="PRU00042"/>
    </source>
</evidence>
<feature type="region of interest" description="Disordered" evidence="2">
    <location>
        <begin position="417"/>
        <end position="522"/>
    </location>
</feature>
<evidence type="ECO:0000256" key="2">
    <source>
        <dbReference type="SAM" id="MobiDB-lite"/>
    </source>
</evidence>
<feature type="compositionally biased region" description="Low complexity" evidence="2">
    <location>
        <begin position="811"/>
        <end position="834"/>
    </location>
</feature>
<evidence type="ECO:0000313" key="4">
    <source>
        <dbReference type="EMBL" id="KAG0257075.1"/>
    </source>
</evidence>
<keyword evidence="1" id="KW-0479">Metal-binding</keyword>
<proteinExistence type="predicted"/>
<keyword evidence="5" id="KW-1185">Reference proteome</keyword>
<reference evidence="4" key="1">
    <citation type="journal article" date="2020" name="Fungal Divers.">
        <title>Resolving the Mortierellaceae phylogeny through synthesis of multi-gene phylogenetics and phylogenomics.</title>
        <authorList>
            <person name="Vandepol N."/>
            <person name="Liber J."/>
            <person name="Desiro A."/>
            <person name="Na H."/>
            <person name="Kennedy M."/>
            <person name="Barry K."/>
            <person name="Grigoriev I.V."/>
            <person name="Miller A.N."/>
            <person name="O'Donnell K."/>
            <person name="Stajich J.E."/>
            <person name="Bonito G."/>
        </authorList>
    </citation>
    <scope>NUCLEOTIDE SEQUENCE</scope>
    <source>
        <strain evidence="4">KOD948</strain>
    </source>
</reference>
<feature type="region of interest" description="Disordered" evidence="2">
    <location>
        <begin position="782"/>
        <end position="801"/>
    </location>
</feature>
<organism evidence="4 5">
    <name type="scientific">Mortierella polycephala</name>
    <dbReference type="NCBI Taxonomy" id="41804"/>
    <lineage>
        <taxon>Eukaryota</taxon>
        <taxon>Fungi</taxon>
        <taxon>Fungi incertae sedis</taxon>
        <taxon>Mucoromycota</taxon>
        <taxon>Mortierellomycotina</taxon>
        <taxon>Mortierellomycetes</taxon>
        <taxon>Mortierellales</taxon>
        <taxon>Mortierellaceae</taxon>
        <taxon>Mortierella</taxon>
    </lineage>
</organism>
<sequence length="964" mass="103392">MDQNSAINSYNSHHNDTFLGLSNISQMAQASHTTLSVPTTSNPNTVALIATSSSSASCTTMPSPAIERVTDPAFMAITSENPAAKGDQNAMVPTQAAPFATPCPSSAVVTPLQDDALGDVLFEDSENINRILDRIVNDQGFAMQVDATQLDLTQLPPWTGQAQFCPALHLQGTLVHTSISRLQQQQDQQGYGHFDNFTMNFGPTIPPNIAMGNVLADVAGVSDQVSVDTGVVEDQSLIQVTSSSIGAASSFSSVDLSSFHYQQWLQPMQADLVDQEQSDTVMTESSSFVEGLTEQSIRLMKNLQAQYSTEQLQAVDYLSSREANHDNALKDCQLGLGAQASSSPLTAEGTGESSANFEPSFESMLYSIAETYPLPEFADGQIVLEPQLDDFLSVQAGAYDAPQDHEQVSDMQLPDVKPATAAPQDCPSRSKISNASSNNASDTSNASIDALEVNGEAARVQGKGKRKLAGIKDTDDDHPASHSGSSSASGSSSVLSSSSSSSSLSSSSKASNKQTYSNGMHPHRCTYPNCPRTFATQGLLKSHLVSHQDEKLFWCDLCAYDAVTPKPADDPAYSSPSLPQPEVKRYKRNHDLLRHKREQHPPIEVKIQREAERTAARQARKFLHRVQREERQRAERLANTSADGGGDGEVTRVVKKRKRSGMESVSASTVMAGGVGVMTAAEIHAFLYSQGSPEYNDIGVCPLGTSTNTSTADANASSLPQLQIPTLSTPSTLLSTNTGIPTVSAFPPPLDPHQQQMQQLLQLHQLQQQQLQFQQQIQQQQQQLQGGQGSPPWTGADSTAISDATSTAGTSLLPVHHLPPLHQSPHHSQQQQSSLLQPVLGSTGFIPNTMGIGHGIQPFSVAVPAPSSTAIASLPSSLVNTDMGTLNLTVTPLPAFPALSDNSQQQQEYRPQHGQFSQNNNEFHVARRKGSKTHSAEEISFHPYARGSTSGGRRIGRHGRCASL</sequence>
<dbReference type="Proteomes" id="UP000726737">
    <property type="component" value="Unassembled WGS sequence"/>
</dbReference>
<keyword evidence="1" id="KW-0862">Zinc</keyword>
<gene>
    <name evidence="4" type="ORF">BG011_004184</name>
</gene>
<keyword evidence="1" id="KW-0863">Zinc-finger</keyword>
<evidence type="ECO:0000313" key="5">
    <source>
        <dbReference type="Proteomes" id="UP000726737"/>
    </source>
</evidence>
<dbReference type="InterPro" id="IPR013087">
    <property type="entry name" value="Znf_C2H2_type"/>
</dbReference>
<dbReference type="EMBL" id="JAAAJA010000274">
    <property type="protein sequence ID" value="KAG0257075.1"/>
    <property type="molecule type" value="Genomic_DNA"/>
</dbReference>
<protein>
    <recommendedName>
        <fullName evidence="3">C2H2-type domain-containing protein</fullName>
    </recommendedName>
</protein>
<comment type="caution">
    <text evidence="4">The sequence shown here is derived from an EMBL/GenBank/DDBJ whole genome shotgun (WGS) entry which is preliminary data.</text>
</comment>
<feature type="domain" description="C2H2-type" evidence="3">
    <location>
        <begin position="523"/>
        <end position="552"/>
    </location>
</feature>
<feature type="compositionally biased region" description="Basic and acidic residues" evidence="2">
    <location>
        <begin position="470"/>
        <end position="480"/>
    </location>
</feature>
<name>A0A9P6U2Q9_9FUNG</name>
<feature type="compositionally biased region" description="Low complexity" evidence="2">
    <location>
        <begin position="481"/>
        <end position="511"/>
    </location>
</feature>
<feature type="region of interest" description="Disordered" evidence="2">
    <location>
        <begin position="628"/>
        <end position="649"/>
    </location>
</feature>
<feature type="region of interest" description="Disordered" evidence="2">
    <location>
        <begin position="925"/>
        <end position="964"/>
    </location>
</feature>
<feature type="region of interest" description="Disordered" evidence="2">
    <location>
        <begin position="810"/>
        <end position="834"/>
    </location>
</feature>
<dbReference type="OrthoDB" id="8117402at2759"/>
<dbReference type="Gene3D" id="3.30.160.60">
    <property type="entry name" value="Classic Zinc Finger"/>
    <property type="match status" value="1"/>
</dbReference>
<accession>A0A9P6U2Q9</accession>
<evidence type="ECO:0000259" key="3">
    <source>
        <dbReference type="PROSITE" id="PS50157"/>
    </source>
</evidence>
<feature type="compositionally biased region" description="Basic residues" evidence="2">
    <location>
        <begin position="954"/>
        <end position="964"/>
    </location>
</feature>
<dbReference type="SMART" id="SM00355">
    <property type="entry name" value="ZnF_C2H2"/>
    <property type="match status" value="1"/>
</dbReference>
<dbReference type="PROSITE" id="PS50157">
    <property type="entry name" value="ZINC_FINGER_C2H2_2"/>
    <property type="match status" value="1"/>
</dbReference>
<feature type="compositionally biased region" description="Low complexity" evidence="2">
    <location>
        <begin position="429"/>
        <end position="450"/>
    </location>
</feature>